<dbReference type="Proteomes" id="UP000054558">
    <property type="component" value="Unassembled WGS sequence"/>
</dbReference>
<protein>
    <submittedName>
        <fullName evidence="2">Uncharacterized protein</fullName>
    </submittedName>
</protein>
<feature type="region of interest" description="Disordered" evidence="1">
    <location>
        <begin position="1061"/>
        <end position="1096"/>
    </location>
</feature>
<evidence type="ECO:0000256" key="1">
    <source>
        <dbReference type="SAM" id="MobiDB-lite"/>
    </source>
</evidence>
<dbReference type="EMBL" id="DF237510">
    <property type="protein sequence ID" value="GAQ89779.1"/>
    <property type="molecule type" value="Genomic_DNA"/>
</dbReference>
<name>A0A1Y1IK36_KLENI</name>
<evidence type="ECO:0000313" key="2">
    <source>
        <dbReference type="EMBL" id="GAQ89779.1"/>
    </source>
</evidence>
<evidence type="ECO:0000313" key="3">
    <source>
        <dbReference type="Proteomes" id="UP000054558"/>
    </source>
</evidence>
<organism evidence="2 3">
    <name type="scientific">Klebsormidium nitens</name>
    <name type="common">Green alga</name>
    <name type="synonym">Ulothrix nitens</name>
    <dbReference type="NCBI Taxonomy" id="105231"/>
    <lineage>
        <taxon>Eukaryota</taxon>
        <taxon>Viridiplantae</taxon>
        <taxon>Streptophyta</taxon>
        <taxon>Klebsormidiophyceae</taxon>
        <taxon>Klebsormidiales</taxon>
        <taxon>Klebsormidiaceae</taxon>
        <taxon>Klebsormidium</taxon>
    </lineage>
</organism>
<feature type="region of interest" description="Disordered" evidence="1">
    <location>
        <begin position="1121"/>
        <end position="1141"/>
    </location>
</feature>
<gene>
    <name evidence="2" type="ORF">KFL_005610060</name>
</gene>
<proteinExistence type="predicted"/>
<reference evidence="2 3" key="1">
    <citation type="journal article" date="2014" name="Nat. Commun.">
        <title>Klebsormidium flaccidum genome reveals primary factors for plant terrestrial adaptation.</title>
        <authorList>
            <person name="Hori K."/>
            <person name="Maruyama F."/>
            <person name="Fujisawa T."/>
            <person name="Togashi T."/>
            <person name="Yamamoto N."/>
            <person name="Seo M."/>
            <person name="Sato S."/>
            <person name="Yamada T."/>
            <person name="Mori H."/>
            <person name="Tajima N."/>
            <person name="Moriyama T."/>
            <person name="Ikeuchi M."/>
            <person name="Watanabe M."/>
            <person name="Wada H."/>
            <person name="Kobayashi K."/>
            <person name="Saito M."/>
            <person name="Masuda T."/>
            <person name="Sasaki-Sekimoto Y."/>
            <person name="Mashiguchi K."/>
            <person name="Awai K."/>
            <person name="Shimojima M."/>
            <person name="Masuda S."/>
            <person name="Iwai M."/>
            <person name="Nobusawa T."/>
            <person name="Narise T."/>
            <person name="Kondo S."/>
            <person name="Saito H."/>
            <person name="Sato R."/>
            <person name="Murakawa M."/>
            <person name="Ihara Y."/>
            <person name="Oshima-Yamada Y."/>
            <person name="Ohtaka K."/>
            <person name="Satoh M."/>
            <person name="Sonobe K."/>
            <person name="Ishii M."/>
            <person name="Ohtani R."/>
            <person name="Kanamori-Sato M."/>
            <person name="Honoki R."/>
            <person name="Miyazaki D."/>
            <person name="Mochizuki H."/>
            <person name="Umetsu J."/>
            <person name="Higashi K."/>
            <person name="Shibata D."/>
            <person name="Kamiya Y."/>
            <person name="Sato N."/>
            <person name="Nakamura Y."/>
            <person name="Tabata S."/>
            <person name="Ida S."/>
            <person name="Kurokawa K."/>
            <person name="Ohta H."/>
        </authorList>
    </citation>
    <scope>NUCLEOTIDE SEQUENCE [LARGE SCALE GENOMIC DNA]</scope>
    <source>
        <strain evidence="2 3">NIES-2285</strain>
    </source>
</reference>
<dbReference type="OrthoDB" id="5969706at2759"/>
<sequence length="1141" mass="127312">MEDSLLSGTGGRFLDKVLDLVKKGDEAGFSNADLDWILKWGFGQKDSIAEALDPDWRATMKELNVMDSHDQVQSFLMRVSRLLGEPQMWRFHEGANGSWHLFRPSAEDGNLPCPHCPEGPSRPKWRDCSAHQERSECGFLRRDALELPYIGLEPYVRAKLTTEAGCQDMLGAWRERDRWLNQPPDSVPEPQLEYWDGKRFRERSSFLDPNGTWLLPLACANCCRPRPVYCSENLELPSYVRPTQAMWNATTGSFETECPLCRQPISAKREELEISGDPRNVIFGCHVDGFPSSRTTNKSSCILDATPLVVSKRLRYRACEGWLWPLCFPPEEKLKSGPEAYDPFILLLVLDSVRLFVEGILVNYALDPAKVSPDVPPRHGQPVRIRMIMSCFFADLPALADVAKFKRGGWHVSRRCPQLAVRNGDRLVYANGRRLVRDGCGSKKMKDVVAAMLEHLGARTKAERDEIGARTGVVGFSMLAILGGVYSLDLVLDMCGDWLHKGSENQVKHHVRDTLLPVTRKEGGLLVQEAPPRINIKDFGKRLQAIKPTRKLADGRWVKDPEERPLGFWKAEEHEKVALYCLPTAYAGLIDEEGYAITQLVACIQQAVFIVGSREGWTPQKRAVFDQLCRAKFARAEEYFGSKLRPLEHETCLHTLSDILNHGPPDSLWCYLCERHIRKLINTPSNGKEYEKTLFKRALSALVGGWLQQRRKEAALWRTRQFAGDELWAEAREGFEGGILFASSQKRAVAFVEGLERWPPSNRQPSDVDLLNSVQANGVAVGSVPRTWGFRTFKTLKSPQRIGVERCLARAPNAAARGLQLDPKTVVNLKSLQSGEHNFAPKDFVVVRGGAPGGEAADEQFGRLESIFCVANRRGARHVFLDVRFFPVQMEGGEPAGGQWHNCLLLGTLKSLAADRVRPASSLLRHFIPFAEPGETVFTSAANHVIEVCPTGFGFAAHDVWVPVFPRVGDVVRLPVVEPPDVVPEGVAGKWGYGVPVSVLKSVRPGQSVAYALVRQVNEDGKLVDVQWLKRAPGERALPDGSKAGVWGLWPVSMRRNRNGTLVEEVEGDSASDSEEDGERGRRQRGGAARPQGGFALKRAPWNALLDRVEGVVKAERDANGRALDGGPLFSFKELPPVRRR</sequence>
<dbReference type="AlphaFoldDB" id="A0A1Y1IK36"/>
<accession>A0A1Y1IK36</accession>
<feature type="compositionally biased region" description="Acidic residues" evidence="1">
    <location>
        <begin position="1064"/>
        <end position="1078"/>
    </location>
</feature>
<keyword evidence="3" id="KW-1185">Reference proteome</keyword>